<evidence type="ECO:0000256" key="1">
    <source>
        <dbReference type="ARBA" id="ARBA00001946"/>
    </source>
</evidence>
<dbReference type="PANTHER" id="PTHR12001">
    <property type="entry name" value="GERANYLGERANYL PYROPHOSPHATE SYNTHASE"/>
    <property type="match status" value="1"/>
</dbReference>
<evidence type="ECO:0000313" key="7">
    <source>
        <dbReference type="EMBL" id="MCS7483591.1"/>
    </source>
</evidence>
<name>A0A9X2VVK7_9PSEU</name>
<gene>
    <name evidence="7" type="ORF">NZH93_42695</name>
</gene>
<evidence type="ECO:0000256" key="6">
    <source>
        <dbReference type="RuleBase" id="RU004466"/>
    </source>
</evidence>
<comment type="caution">
    <text evidence="7">The sequence shown here is derived from an EMBL/GenBank/DDBJ whole genome shotgun (WGS) entry which is preliminary data.</text>
</comment>
<reference evidence="7" key="1">
    <citation type="submission" date="2022-08" db="EMBL/GenBank/DDBJ databases">
        <authorList>
            <person name="Tistechok S."/>
            <person name="Samborskyy M."/>
            <person name="Roman I."/>
        </authorList>
    </citation>
    <scope>NUCLEOTIDE SEQUENCE</scope>
    <source>
        <strain evidence="7">DSM 103496</strain>
    </source>
</reference>
<dbReference type="InterPro" id="IPR000092">
    <property type="entry name" value="Polyprenyl_synt"/>
</dbReference>
<proteinExistence type="inferred from homology"/>
<evidence type="ECO:0000256" key="3">
    <source>
        <dbReference type="ARBA" id="ARBA00022679"/>
    </source>
</evidence>
<dbReference type="Proteomes" id="UP001141259">
    <property type="component" value="Unassembled WGS sequence"/>
</dbReference>
<keyword evidence="3 6" id="KW-0808">Transferase</keyword>
<keyword evidence="4" id="KW-0479">Metal-binding</keyword>
<dbReference type="SUPFAM" id="SSF48576">
    <property type="entry name" value="Terpenoid synthases"/>
    <property type="match status" value="1"/>
</dbReference>
<keyword evidence="8" id="KW-1185">Reference proteome</keyword>
<evidence type="ECO:0000313" key="8">
    <source>
        <dbReference type="Proteomes" id="UP001141259"/>
    </source>
</evidence>
<evidence type="ECO:0000256" key="5">
    <source>
        <dbReference type="ARBA" id="ARBA00022842"/>
    </source>
</evidence>
<dbReference type="Pfam" id="PF00348">
    <property type="entry name" value="polyprenyl_synt"/>
    <property type="match status" value="1"/>
</dbReference>
<evidence type="ECO:0000256" key="4">
    <source>
        <dbReference type="ARBA" id="ARBA00022723"/>
    </source>
</evidence>
<dbReference type="PANTHER" id="PTHR12001:SF85">
    <property type="entry name" value="SHORT CHAIN ISOPRENYL DIPHOSPHATE SYNTHASE"/>
    <property type="match status" value="1"/>
</dbReference>
<dbReference type="SFLD" id="SFLDS00005">
    <property type="entry name" value="Isoprenoid_Synthase_Type_I"/>
    <property type="match status" value="1"/>
</dbReference>
<sequence>MSVHPVRTTNRVAADLDLVRHEVDAYLARLFDRALRDSATVLEPGSPGLAPLRDMALAGGKRIRPAFVYWGFLAAGGDPDDDRVIEAGAVLELLHLFALVHDDVMDESLTRRSAPTIQVQFADRHRALGLRGHAQRYGENMAILLGDFALLTCTEVLLSLPRRAQRIFYRAANQLVLGQYLDLENAAAVVVDDETSSRTALLKTASYTVEGPLLVGMALTPTGPELEPCLRAYGRAVGQAFQHRDDLLDVFGDEAETGKPVAGDITHQKATRLLATVRRNASVGDRALLSLLEGPAAGDVELESVRSLLLRTGAVDDLERLIDDLVAEAVTAIADAPMPASSKEVLTDAAHFAGARRC</sequence>
<organism evidence="7 8">
    <name type="scientific">Umezawaea endophytica</name>
    <dbReference type="NCBI Taxonomy" id="1654476"/>
    <lineage>
        <taxon>Bacteria</taxon>
        <taxon>Bacillati</taxon>
        <taxon>Actinomycetota</taxon>
        <taxon>Actinomycetes</taxon>
        <taxon>Pseudonocardiales</taxon>
        <taxon>Pseudonocardiaceae</taxon>
        <taxon>Umezawaea</taxon>
    </lineage>
</organism>
<comment type="cofactor">
    <cofactor evidence="1">
        <name>Mg(2+)</name>
        <dbReference type="ChEBI" id="CHEBI:18420"/>
    </cofactor>
</comment>
<dbReference type="GO" id="GO:0004659">
    <property type="term" value="F:prenyltransferase activity"/>
    <property type="evidence" value="ECO:0007669"/>
    <property type="project" value="InterPro"/>
</dbReference>
<dbReference type="GO" id="GO:0046872">
    <property type="term" value="F:metal ion binding"/>
    <property type="evidence" value="ECO:0007669"/>
    <property type="project" value="UniProtKB-KW"/>
</dbReference>
<dbReference type="EMBL" id="JANYMP010000034">
    <property type="protein sequence ID" value="MCS7483591.1"/>
    <property type="molecule type" value="Genomic_DNA"/>
</dbReference>
<protein>
    <submittedName>
        <fullName evidence="7">Polyprenyl synthetase family protein</fullName>
    </submittedName>
</protein>
<dbReference type="Gene3D" id="1.10.600.10">
    <property type="entry name" value="Farnesyl Diphosphate Synthase"/>
    <property type="match status" value="1"/>
</dbReference>
<dbReference type="AlphaFoldDB" id="A0A9X2VVK7"/>
<dbReference type="GO" id="GO:0008299">
    <property type="term" value="P:isoprenoid biosynthetic process"/>
    <property type="evidence" value="ECO:0007669"/>
    <property type="project" value="InterPro"/>
</dbReference>
<evidence type="ECO:0000256" key="2">
    <source>
        <dbReference type="ARBA" id="ARBA00006706"/>
    </source>
</evidence>
<dbReference type="CDD" id="cd00685">
    <property type="entry name" value="Trans_IPPS_HT"/>
    <property type="match status" value="1"/>
</dbReference>
<dbReference type="RefSeq" id="WP_259629048.1">
    <property type="nucleotide sequence ID" value="NZ_JANYMP010000034.1"/>
</dbReference>
<accession>A0A9X2VVK7</accession>
<comment type="similarity">
    <text evidence="2 6">Belongs to the FPP/GGPP synthase family.</text>
</comment>
<keyword evidence="5" id="KW-0460">Magnesium</keyword>
<dbReference type="InterPro" id="IPR008949">
    <property type="entry name" value="Isoprenoid_synthase_dom_sf"/>
</dbReference>